<accession>A0A3P8HHT2</accession>
<keyword evidence="2" id="KW-1185">Reference proteome</keyword>
<reference evidence="1 2" key="1">
    <citation type="submission" date="2018-11" db="EMBL/GenBank/DDBJ databases">
        <authorList>
            <consortium name="Pathogen Informatics"/>
        </authorList>
    </citation>
    <scope>NUCLEOTIDE SEQUENCE [LARGE SCALE GENOMIC DNA]</scope>
    <source>
        <strain>Denwood</strain>
        <strain evidence="2">Zambia</strain>
    </source>
</reference>
<evidence type="ECO:0000313" key="2">
    <source>
        <dbReference type="Proteomes" id="UP000269396"/>
    </source>
</evidence>
<dbReference type="EMBL" id="UZAL01028693">
    <property type="protein sequence ID" value="VDP42996.1"/>
    <property type="molecule type" value="Genomic_DNA"/>
</dbReference>
<gene>
    <name evidence="1" type="ORF">SMTD_LOCUS8111</name>
</gene>
<dbReference type="Proteomes" id="UP000269396">
    <property type="component" value="Unassembled WGS sequence"/>
</dbReference>
<protein>
    <submittedName>
        <fullName evidence="1">Uncharacterized protein</fullName>
    </submittedName>
</protein>
<organism evidence="1 2">
    <name type="scientific">Schistosoma mattheei</name>
    <dbReference type="NCBI Taxonomy" id="31246"/>
    <lineage>
        <taxon>Eukaryota</taxon>
        <taxon>Metazoa</taxon>
        <taxon>Spiralia</taxon>
        <taxon>Lophotrochozoa</taxon>
        <taxon>Platyhelminthes</taxon>
        <taxon>Trematoda</taxon>
        <taxon>Digenea</taxon>
        <taxon>Strigeidida</taxon>
        <taxon>Schistosomatoidea</taxon>
        <taxon>Schistosomatidae</taxon>
        <taxon>Schistosoma</taxon>
    </lineage>
</organism>
<evidence type="ECO:0000313" key="1">
    <source>
        <dbReference type="EMBL" id="VDP42996.1"/>
    </source>
</evidence>
<dbReference type="AlphaFoldDB" id="A0A3P8HHT2"/>
<proteinExistence type="predicted"/>
<name>A0A3P8HHT2_9TREM</name>
<sequence length="107" mass="12340">MGLVSWMYLHLRVGVHSGTWLAVESRTRISSYLELVSLIYQHPRVDVHSETRTQYSARQTPSHYPLSYGFLIATFLCNGVKFKFTWCCLLVFSYCCLGLQLIRGPHP</sequence>